<organism evidence="2 3">
    <name type="scientific">Novosphingobium guangzhouense</name>
    <dbReference type="NCBI Taxonomy" id="1850347"/>
    <lineage>
        <taxon>Bacteria</taxon>
        <taxon>Pseudomonadati</taxon>
        <taxon>Pseudomonadota</taxon>
        <taxon>Alphaproteobacteria</taxon>
        <taxon>Sphingomonadales</taxon>
        <taxon>Sphingomonadaceae</taxon>
        <taxon>Novosphingobium</taxon>
    </lineage>
</organism>
<dbReference type="Pfam" id="PF13801">
    <property type="entry name" value="Metal_resist"/>
    <property type="match status" value="1"/>
</dbReference>
<dbReference type="RefSeq" id="WP_103098392.1">
    <property type="nucleotide sequence ID" value="NZ_LYMM01000064.1"/>
</dbReference>
<keyword evidence="1" id="KW-1133">Transmembrane helix</keyword>
<dbReference type="InterPro" id="IPR025961">
    <property type="entry name" value="Metal_resist"/>
</dbReference>
<evidence type="ECO:0000313" key="2">
    <source>
        <dbReference type="EMBL" id="PNU02796.1"/>
    </source>
</evidence>
<gene>
    <name evidence="2" type="ORF">A8V01_25470</name>
</gene>
<comment type="caution">
    <text evidence="2">The sequence shown here is derived from an EMBL/GenBank/DDBJ whole genome shotgun (WGS) entry which is preliminary data.</text>
</comment>
<keyword evidence="1" id="KW-0812">Transmembrane</keyword>
<dbReference type="AlphaFoldDB" id="A0A2K2FVI7"/>
<dbReference type="Gene3D" id="1.20.120.1490">
    <property type="match status" value="1"/>
</dbReference>
<accession>A0A2K2FVI7</accession>
<feature type="transmembrane region" description="Helical" evidence="1">
    <location>
        <begin position="6"/>
        <end position="26"/>
    </location>
</feature>
<protein>
    <submittedName>
        <fullName evidence="2">Heavy metal resistance protein</fullName>
    </submittedName>
</protein>
<keyword evidence="3" id="KW-1185">Reference proteome</keyword>
<evidence type="ECO:0000256" key="1">
    <source>
        <dbReference type="SAM" id="Phobius"/>
    </source>
</evidence>
<proteinExistence type="predicted"/>
<name>A0A2K2FVI7_9SPHN</name>
<evidence type="ECO:0000313" key="3">
    <source>
        <dbReference type="Proteomes" id="UP000236327"/>
    </source>
</evidence>
<dbReference type="Proteomes" id="UP000236327">
    <property type="component" value="Unassembled WGS sequence"/>
</dbReference>
<dbReference type="EMBL" id="LYMM01000064">
    <property type="protein sequence ID" value="PNU02796.1"/>
    <property type="molecule type" value="Genomic_DNA"/>
</dbReference>
<sequence length="148" mass="16461">MRISGLYRYVMVALAAFVVALAALWIGQQVRSDAHEETRIHAIMHRELDLDAAQEARVDVLERDFADRRTRLEGELRTANARLAAAIAREHAYGPDVEQAVDQSHIAMGELQKATLQHVFAMRGVLRPDQTGRFDKAVAAALMSPTVD</sequence>
<keyword evidence="1" id="KW-0472">Membrane</keyword>
<reference evidence="2 3" key="1">
    <citation type="submission" date="2016-05" db="EMBL/GenBank/DDBJ databases">
        <title>Complete genome sequence of Novosphingobium guangzhouense SA925(T).</title>
        <authorList>
            <person name="Sha S."/>
        </authorList>
    </citation>
    <scope>NUCLEOTIDE SEQUENCE [LARGE SCALE GENOMIC DNA]</scope>
    <source>
        <strain evidence="2 3">SA925</strain>
    </source>
</reference>
<dbReference type="OrthoDB" id="7450844at2"/>